<evidence type="ECO:0000313" key="5">
    <source>
        <dbReference type="RefSeq" id="XP_003746853.1"/>
    </source>
</evidence>
<evidence type="ECO:0000256" key="2">
    <source>
        <dbReference type="ARBA" id="ARBA00022737"/>
    </source>
</evidence>
<evidence type="ECO:0000313" key="4">
    <source>
        <dbReference type="Proteomes" id="UP000694867"/>
    </source>
</evidence>
<reference evidence="5" key="1">
    <citation type="submission" date="2025-08" db="UniProtKB">
        <authorList>
            <consortium name="RefSeq"/>
        </authorList>
    </citation>
    <scope>IDENTIFICATION</scope>
</reference>
<dbReference type="PANTHER" id="PTHR24366:SF96">
    <property type="entry name" value="LEUCINE RICH REPEAT CONTAINING 53"/>
    <property type="match status" value="1"/>
</dbReference>
<accession>A0AAJ6QX89</accession>
<name>A0AAJ6QX89_9ACAR</name>
<dbReference type="KEGG" id="goe:100902467"/>
<evidence type="ECO:0000256" key="3">
    <source>
        <dbReference type="SAM" id="SignalP"/>
    </source>
</evidence>
<keyword evidence="2" id="KW-0677">Repeat</keyword>
<gene>
    <name evidence="5" type="primary">LOC100902467</name>
</gene>
<proteinExistence type="predicted"/>
<dbReference type="InterPro" id="IPR001611">
    <property type="entry name" value="Leu-rich_rpt"/>
</dbReference>
<dbReference type="AlphaFoldDB" id="A0AAJ6QX89"/>
<sequence>MRVLVLVTAILASAVTLPVSDDYAASRTVCPSFMINCECTTTTTGVLVSCKNFRDRSQLVSTMHDLKGYNLHQFTMMHSNLDIKNGDFDEVKLFNMDVESSNFTARDSFPTGNESNLRVLKFQNSDLDFGHSVAVKGTKLSTLWFNRCRFHRDPTGWFEGLWVQWLRIENCAEMNDFIAANLGGLEKYSHIGSNLASLDRDMLPENSESITELDFSSNMISAISDDFLEGLTNLQRLDLSNNRLETLNEAIFKNFGNRSQLILSNNPLKCSPNLLWLARRLIDGSLLQAHRYVCINEDGSRQSIRSLASSTQSSFLDVEEMIEMFPKPEMLGETFMGIRNTENEDSSRLDIPRNVRILFEDPIL</sequence>
<dbReference type="SMART" id="SM00369">
    <property type="entry name" value="LRR_TYP"/>
    <property type="match status" value="2"/>
</dbReference>
<keyword evidence="3" id="KW-0732">Signal</keyword>
<evidence type="ECO:0000256" key="1">
    <source>
        <dbReference type="ARBA" id="ARBA00022614"/>
    </source>
</evidence>
<dbReference type="InterPro" id="IPR032675">
    <property type="entry name" value="LRR_dom_sf"/>
</dbReference>
<dbReference type="Proteomes" id="UP000694867">
    <property type="component" value="Unplaced"/>
</dbReference>
<feature type="signal peptide" evidence="3">
    <location>
        <begin position="1"/>
        <end position="16"/>
    </location>
</feature>
<dbReference type="InterPro" id="IPR003591">
    <property type="entry name" value="Leu-rich_rpt_typical-subtyp"/>
</dbReference>
<keyword evidence="1" id="KW-0433">Leucine-rich repeat</keyword>
<protein>
    <submittedName>
        <fullName evidence="5">Leucine-rich repeat-containing protein 4C</fullName>
    </submittedName>
</protein>
<dbReference type="PRINTS" id="PR00019">
    <property type="entry name" value="LEURICHRPT"/>
</dbReference>
<organism evidence="4 5">
    <name type="scientific">Galendromus occidentalis</name>
    <name type="common">western predatory mite</name>
    <dbReference type="NCBI Taxonomy" id="34638"/>
    <lineage>
        <taxon>Eukaryota</taxon>
        <taxon>Metazoa</taxon>
        <taxon>Ecdysozoa</taxon>
        <taxon>Arthropoda</taxon>
        <taxon>Chelicerata</taxon>
        <taxon>Arachnida</taxon>
        <taxon>Acari</taxon>
        <taxon>Parasitiformes</taxon>
        <taxon>Mesostigmata</taxon>
        <taxon>Gamasina</taxon>
        <taxon>Phytoseioidea</taxon>
        <taxon>Phytoseiidae</taxon>
        <taxon>Typhlodrominae</taxon>
        <taxon>Galendromus</taxon>
    </lineage>
</organism>
<dbReference type="Gene3D" id="3.80.10.10">
    <property type="entry name" value="Ribonuclease Inhibitor"/>
    <property type="match status" value="1"/>
</dbReference>
<keyword evidence="4" id="KW-1185">Reference proteome</keyword>
<dbReference type="GeneID" id="100902467"/>
<dbReference type="PANTHER" id="PTHR24366">
    <property type="entry name" value="IG(IMMUNOGLOBULIN) AND LRR(LEUCINE RICH REPEAT) DOMAINS"/>
    <property type="match status" value="1"/>
</dbReference>
<feature type="chain" id="PRO_5042593771" evidence="3">
    <location>
        <begin position="17"/>
        <end position="364"/>
    </location>
</feature>
<dbReference type="PROSITE" id="PS51450">
    <property type="entry name" value="LRR"/>
    <property type="match status" value="1"/>
</dbReference>
<dbReference type="SUPFAM" id="SSF52058">
    <property type="entry name" value="L domain-like"/>
    <property type="match status" value="1"/>
</dbReference>
<dbReference type="Pfam" id="PF13855">
    <property type="entry name" value="LRR_8"/>
    <property type="match status" value="1"/>
</dbReference>
<dbReference type="RefSeq" id="XP_003746853.1">
    <property type="nucleotide sequence ID" value="XM_003746805.2"/>
</dbReference>